<dbReference type="PANTHER" id="PTHR43642:SF1">
    <property type="entry name" value="HYBRID SIGNAL TRANSDUCTION HISTIDINE KINASE G"/>
    <property type="match status" value="1"/>
</dbReference>
<dbReference type="Pfam" id="PF00069">
    <property type="entry name" value="Pkinase"/>
    <property type="match status" value="1"/>
</dbReference>
<keyword evidence="5" id="KW-0067">ATP-binding</keyword>
<dbReference type="GO" id="GO:0005524">
    <property type="term" value="F:ATP binding"/>
    <property type="evidence" value="ECO:0007669"/>
    <property type="project" value="UniProtKB-KW"/>
</dbReference>
<feature type="domain" description="GGDEF" evidence="4">
    <location>
        <begin position="1432"/>
        <end position="1564"/>
    </location>
</feature>
<evidence type="ECO:0000256" key="1">
    <source>
        <dbReference type="ARBA" id="ARBA00004167"/>
    </source>
</evidence>
<dbReference type="PROSITE" id="PS50887">
    <property type="entry name" value="GGDEF"/>
    <property type="match status" value="1"/>
</dbReference>
<dbReference type="Pfam" id="PF01590">
    <property type="entry name" value="GAF"/>
    <property type="match status" value="1"/>
</dbReference>
<dbReference type="InterPro" id="IPR027417">
    <property type="entry name" value="P-loop_NTPase"/>
</dbReference>
<dbReference type="CDD" id="cd01949">
    <property type="entry name" value="GGDEF"/>
    <property type="match status" value="1"/>
</dbReference>
<feature type="domain" description="Protein kinase" evidence="3">
    <location>
        <begin position="1"/>
        <end position="252"/>
    </location>
</feature>
<dbReference type="Gene3D" id="1.10.510.10">
    <property type="entry name" value="Transferase(Phosphotransferase) domain 1"/>
    <property type="match status" value="1"/>
</dbReference>
<dbReference type="InterPro" id="IPR029787">
    <property type="entry name" value="Nucleotide_cyclase"/>
</dbReference>
<dbReference type="Gene3D" id="3.30.70.270">
    <property type="match status" value="1"/>
</dbReference>
<dbReference type="InterPro" id="IPR011009">
    <property type="entry name" value="Kinase-like_dom_sf"/>
</dbReference>
<dbReference type="CDD" id="cd14014">
    <property type="entry name" value="STKc_PknB_like"/>
    <property type="match status" value="1"/>
</dbReference>
<dbReference type="InterPro" id="IPR041664">
    <property type="entry name" value="AAA_16"/>
</dbReference>
<comment type="caution">
    <text evidence="5">The sequence shown here is derived from an EMBL/GenBank/DDBJ whole genome shotgun (WGS) entry which is preliminary data.</text>
</comment>
<evidence type="ECO:0000313" key="6">
    <source>
        <dbReference type="Proteomes" id="UP001500967"/>
    </source>
</evidence>
<dbReference type="InterPro" id="IPR000719">
    <property type="entry name" value="Prot_kinase_dom"/>
</dbReference>
<dbReference type="InterPro" id="IPR003018">
    <property type="entry name" value="GAF"/>
</dbReference>
<dbReference type="RefSeq" id="WP_344648432.1">
    <property type="nucleotide sequence ID" value="NZ_BAAAGX010000007.1"/>
</dbReference>
<dbReference type="InterPro" id="IPR043128">
    <property type="entry name" value="Rev_trsase/Diguanyl_cyclase"/>
</dbReference>
<evidence type="ECO:0000259" key="3">
    <source>
        <dbReference type="PROSITE" id="PS50011"/>
    </source>
</evidence>
<dbReference type="InterPro" id="IPR000160">
    <property type="entry name" value="GGDEF_dom"/>
</dbReference>
<evidence type="ECO:0000259" key="4">
    <source>
        <dbReference type="PROSITE" id="PS50887"/>
    </source>
</evidence>
<dbReference type="SUPFAM" id="SSF56112">
    <property type="entry name" value="Protein kinase-like (PK-like)"/>
    <property type="match status" value="1"/>
</dbReference>
<keyword evidence="5" id="KW-0808">Transferase</keyword>
<keyword evidence="2" id="KW-0175">Coiled coil</keyword>
<dbReference type="Proteomes" id="UP001500967">
    <property type="component" value="Unassembled WGS sequence"/>
</dbReference>
<dbReference type="PANTHER" id="PTHR43642">
    <property type="entry name" value="HYBRID SIGNAL TRANSDUCTION HISTIDINE KINASE G"/>
    <property type="match status" value="1"/>
</dbReference>
<dbReference type="SUPFAM" id="SSF55073">
    <property type="entry name" value="Nucleotide cyclase"/>
    <property type="match status" value="1"/>
</dbReference>
<dbReference type="SMART" id="SM00267">
    <property type="entry name" value="GGDEF"/>
    <property type="match status" value="1"/>
</dbReference>
<dbReference type="Pfam" id="PF00990">
    <property type="entry name" value="GGDEF"/>
    <property type="match status" value="1"/>
</dbReference>
<dbReference type="NCBIfam" id="TIGR00254">
    <property type="entry name" value="GGDEF"/>
    <property type="match status" value="1"/>
</dbReference>
<keyword evidence="5" id="KW-0547">Nucleotide-binding</keyword>
<keyword evidence="6" id="KW-1185">Reference proteome</keyword>
<organism evidence="5 6">
    <name type="scientific">Cryptosporangium japonicum</name>
    <dbReference type="NCBI Taxonomy" id="80872"/>
    <lineage>
        <taxon>Bacteria</taxon>
        <taxon>Bacillati</taxon>
        <taxon>Actinomycetota</taxon>
        <taxon>Actinomycetes</taxon>
        <taxon>Cryptosporangiales</taxon>
        <taxon>Cryptosporangiaceae</taxon>
        <taxon>Cryptosporangium</taxon>
    </lineage>
</organism>
<reference evidence="6" key="1">
    <citation type="journal article" date="2019" name="Int. J. Syst. Evol. Microbiol.">
        <title>The Global Catalogue of Microorganisms (GCM) 10K type strain sequencing project: providing services to taxonomists for standard genome sequencing and annotation.</title>
        <authorList>
            <consortium name="The Broad Institute Genomics Platform"/>
            <consortium name="The Broad Institute Genome Sequencing Center for Infectious Disease"/>
            <person name="Wu L."/>
            <person name="Ma J."/>
        </authorList>
    </citation>
    <scope>NUCLEOTIDE SEQUENCE [LARGE SCALE GENOMIC DNA]</scope>
    <source>
        <strain evidence="6">JCM 10425</strain>
    </source>
</reference>
<evidence type="ECO:0000313" key="5">
    <source>
        <dbReference type="EMBL" id="GAA0234390.1"/>
    </source>
</evidence>
<protein>
    <submittedName>
        <fullName evidence="5">ATP-binding sensor histidine kinase</fullName>
    </submittedName>
</protein>
<dbReference type="EMBL" id="BAAAGX010000007">
    <property type="protein sequence ID" value="GAA0234390.1"/>
    <property type="molecule type" value="Genomic_DNA"/>
</dbReference>
<dbReference type="SMART" id="SM00065">
    <property type="entry name" value="GAF"/>
    <property type="match status" value="1"/>
</dbReference>
<dbReference type="PROSITE" id="PS50011">
    <property type="entry name" value="PROTEIN_KINASE_DOM"/>
    <property type="match status" value="1"/>
</dbReference>
<accession>A0ABP3DMR6</accession>
<feature type="coiled-coil region" evidence="2">
    <location>
        <begin position="1377"/>
        <end position="1404"/>
    </location>
</feature>
<name>A0ABP3DMR6_9ACTN</name>
<evidence type="ECO:0000256" key="2">
    <source>
        <dbReference type="SAM" id="Coils"/>
    </source>
</evidence>
<dbReference type="SMART" id="SM00220">
    <property type="entry name" value="S_TKc"/>
    <property type="match status" value="1"/>
</dbReference>
<dbReference type="GO" id="GO:0016301">
    <property type="term" value="F:kinase activity"/>
    <property type="evidence" value="ECO:0007669"/>
    <property type="project" value="UniProtKB-KW"/>
</dbReference>
<dbReference type="InterPro" id="IPR053159">
    <property type="entry name" value="Hybrid_Histidine_Kinase"/>
</dbReference>
<sequence>MREQVLYRSERTWVTRALTRDGSGVIRKEYFGADAARRLETERAVLERLAGVPGVAQLAGHTSGYLELHDDGGGALGPVDVPALLRLAPRLAEAVAGMHARGVTHKDLNPANIVVAGERPTLVDFDLATTFAEERPAFTAEREITGSLPYLAPEQSGRTGNPIDQRTDLYALGATLYELATGEPPFGRGEPMRLISDHLTRTPDAPAQREQAVPPALSAIILRLLEKEPDRRYQSARGLLFDLCRVRDDPAARFTLGERDFPLRLAAPSTLVGRDTEATALRRAFTDGDTPLLLVSGVCGTGKTRLVDELRPTVAAAGGWFVRGKFDQLRQDPAVGGAVAAIRAVGRLLLAQPEAELAPVRELLRARLGAAVDFLAPLPEFRTLLDAEPSLPTTDPATIRAQLIHAATEILRAVARPDRPVVVVIDDAQWAAAAPLELLDRLACDAPIPGLFVVVAYRSDEIDDAHPLGPLLTRWRERGLPRIELRELAPDDVGALLADMLRMRPDEVGDLATAITSYTGGNPFDAVEVINLLRRDGALVLDEHGWTWDPDVVHRTVQLRRLTDVVAAHLDRLPDDTATLLEVLGCLGGEVDAELFTDATGLPGPVLADRLRPALEDGLLVAEPSTGVVRFAHDRIQHATATRLAHRGDVGCRLALARRLAATPRWTAVAAAQYLPVLDALTDRDERADVAALCRRAAAHALSTSNYLAVDRLLAAAESLAGLDVELATQRHAALCGLGRLEDADRVFDWLLARDDVSPLARLDATCVQISSLTNRRRTPEAVALGFGYLRALGTVVPDDLGSAVAAGMARVDAWLAAGGPAADVDRPEADDQAVTAIGALAYRLIPPTHFVDRPLMQWLVLECARLWIERGPSPALLGALGDLTVVAGDLRGDHRFGRRLLPPLIAVGTARGYEAGTAKARFLYVMSTGHWFDEPREHVVLARESHDELVRCGDLLSAAFTYLVSITLLLGHAPHLDEVTNEVSDATAYCARTGNDQLAGYVQYFDTLVARLRGDDVPFGPPPDDVHETVGYHLTQAFLGALFDRPDAVSAHTAAMSGPIRHLAGMPMTLDAHFLRALALTWDGGDRAELAAERAWIAARAADAPQRFGHLTVFLDAELAAVRGDVEAARTAYDEAVRRAAAGPSRWQRAWFAERAGRFAIRTGLPYGGALLLERARAEYTMWGATAKADHLDADFPELSAPSRPDPQSSNRLSSGAIDLLGVLTASRALSSETNLERLRRRIVDVLGSVSGATSVEVALHGDGAWAVLGADGARIPVDEAGDRLPLTAFRYVSRRHRPLLVDDATTDERFRSDPYVAAQERCSLLVVPIEHRGAHWAVLVLANTLSSGAFSTDRLDAVTLIAGQLAVSLDNALLYTSLEQKVAERTQELAEANERLEQLSLTDPLTGVANRRRLTEMLDAEWSRAGRTGEPLAVAMLDIDFFKLYNDHYGHPAGDECLRTIADTLCLQVRQSDVVARYGGEEFAVVMPGTDRKGAHAVASRMATAVADLRRPHERTERGHVTVSIGVASFTVTDGTSPGALIDAADAKLYEAKRAGRDQVVS</sequence>
<gene>
    <name evidence="5" type="ORF">GCM10009539_19640</name>
</gene>
<dbReference type="SUPFAM" id="SSF55781">
    <property type="entry name" value="GAF domain-like"/>
    <property type="match status" value="1"/>
</dbReference>
<dbReference type="InterPro" id="IPR029016">
    <property type="entry name" value="GAF-like_dom_sf"/>
</dbReference>
<proteinExistence type="predicted"/>
<keyword evidence="5" id="KW-0418">Kinase</keyword>
<dbReference type="SUPFAM" id="SSF52540">
    <property type="entry name" value="P-loop containing nucleoside triphosphate hydrolases"/>
    <property type="match status" value="1"/>
</dbReference>
<comment type="subcellular location">
    <subcellularLocation>
        <location evidence="1">Membrane</location>
        <topology evidence="1">Single-pass membrane protein</topology>
    </subcellularLocation>
</comment>
<dbReference type="Pfam" id="PF13191">
    <property type="entry name" value="AAA_16"/>
    <property type="match status" value="1"/>
</dbReference>
<dbReference type="Gene3D" id="3.30.450.40">
    <property type="match status" value="1"/>
</dbReference>